<evidence type="ECO:0000256" key="1">
    <source>
        <dbReference type="ARBA" id="ARBA00022574"/>
    </source>
</evidence>
<feature type="repeat" description="WD" evidence="3">
    <location>
        <begin position="336"/>
        <end position="368"/>
    </location>
</feature>
<accession>A0A0N5ATS0</accession>
<dbReference type="Proteomes" id="UP000046393">
    <property type="component" value="Unplaced"/>
</dbReference>
<feature type="compositionally biased region" description="Polar residues" evidence="4">
    <location>
        <begin position="510"/>
        <end position="520"/>
    </location>
</feature>
<keyword evidence="2" id="KW-0677">Repeat</keyword>
<evidence type="ECO:0000256" key="2">
    <source>
        <dbReference type="ARBA" id="ARBA00022737"/>
    </source>
</evidence>
<evidence type="ECO:0000256" key="3">
    <source>
        <dbReference type="PROSITE-ProRule" id="PRU00221"/>
    </source>
</evidence>
<evidence type="ECO:0000313" key="6">
    <source>
        <dbReference type="WBParaSite" id="SMUV_0000823701-mRNA-1"/>
    </source>
</evidence>
<dbReference type="GO" id="GO:0080008">
    <property type="term" value="C:Cul4-RING E3 ubiquitin ligase complex"/>
    <property type="evidence" value="ECO:0007669"/>
    <property type="project" value="TreeGrafter"/>
</dbReference>
<dbReference type="GO" id="GO:0005737">
    <property type="term" value="C:cytoplasm"/>
    <property type="evidence" value="ECO:0007669"/>
    <property type="project" value="TreeGrafter"/>
</dbReference>
<dbReference type="AlphaFoldDB" id="A0A0N5ATS0"/>
<dbReference type="PANTHER" id="PTHR15574">
    <property type="entry name" value="WD REPEAT DOMAIN-CONTAINING FAMILY"/>
    <property type="match status" value="1"/>
</dbReference>
<evidence type="ECO:0000313" key="5">
    <source>
        <dbReference type="Proteomes" id="UP000046393"/>
    </source>
</evidence>
<dbReference type="SMART" id="SM00320">
    <property type="entry name" value="WD40"/>
    <property type="match status" value="6"/>
</dbReference>
<keyword evidence="1 3" id="KW-0853">WD repeat</keyword>
<feature type="compositionally biased region" description="Low complexity" evidence="4">
    <location>
        <begin position="526"/>
        <end position="537"/>
    </location>
</feature>
<reference evidence="6" key="1">
    <citation type="submission" date="2017-02" db="UniProtKB">
        <authorList>
            <consortium name="WormBaseParasite"/>
        </authorList>
    </citation>
    <scope>IDENTIFICATION</scope>
</reference>
<protein>
    <submittedName>
        <fullName evidence="6">WD_REPEATS_REGION domain-containing protein</fullName>
    </submittedName>
</protein>
<dbReference type="InterPro" id="IPR036322">
    <property type="entry name" value="WD40_repeat_dom_sf"/>
</dbReference>
<dbReference type="PROSITE" id="PS50294">
    <property type="entry name" value="WD_REPEATS_REGION"/>
    <property type="match status" value="2"/>
</dbReference>
<keyword evidence="5" id="KW-1185">Reference proteome</keyword>
<dbReference type="PROSITE" id="PS50082">
    <property type="entry name" value="WD_REPEATS_2"/>
    <property type="match status" value="2"/>
</dbReference>
<dbReference type="InterPro" id="IPR001680">
    <property type="entry name" value="WD40_rpt"/>
</dbReference>
<dbReference type="Gene3D" id="2.130.10.10">
    <property type="entry name" value="YVTN repeat-like/Quinoprotein amine dehydrogenase"/>
    <property type="match status" value="2"/>
</dbReference>
<dbReference type="InterPro" id="IPR015943">
    <property type="entry name" value="WD40/YVTN_repeat-like_dom_sf"/>
</dbReference>
<sequence length="563" mass="64195">MDRNCFDGTWTGSCRRQCRYVGNRRRMRELGCGFKQMYDYEFLSADPEVRVYQKDVKGHFGCVNALELSPDERLLVSGGDDRRVLLWTVCDVQVEENPKPIAIMEQMHYSNIFSLAFSNYCERIYSAGNDASLFVHDIATKTVLQCMKAKSAFYNISTNPIDDNLIISASDDGRVRLHDLRHKDNTVVVRRVDEMFCAQFNPRKPNIVSVCSKQDGLVIYDSRRWDRPLIRLCRSDDSENNTGWNDCSVMYGQWNETGDGLFAVRSKSSPIYYNFNTGGYVEFSDDGFVNSCTVKSCSFISPKLVMTGSDDWNIYVWEIPDLECEAKKIDSAYRILKGHRSIVNHVRYSAFNRTLFSSGVEKIIKLWSEFNLNGSYYDPIRRQLINFGNQFVGPNHENVEEDLHMLSFFDSLTSRGNGAVDFEMDMSDDRDDENSDEESLIRHYRAFSDVEPAPRRGAYYVVSSPEMSEPELLDDDVDQFSISSSMNISNAFSGNSSEDSDTEEQSSSENHNSVELNASNDHFDMSGSSDSLSSSESVTYPTQDAAESVQLDDWRRKKSCFSS</sequence>
<dbReference type="Pfam" id="PF00400">
    <property type="entry name" value="WD40"/>
    <property type="match status" value="2"/>
</dbReference>
<dbReference type="InterPro" id="IPR045151">
    <property type="entry name" value="DCAF8"/>
</dbReference>
<dbReference type="STRING" id="451379.A0A0N5ATS0"/>
<organism evidence="5 6">
    <name type="scientific">Syphacia muris</name>
    <dbReference type="NCBI Taxonomy" id="451379"/>
    <lineage>
        <taxon>Eukaryota</taxon>
        <taxon>Metazoa</taxon>
        <taxon>Ecdysozoa</taxon>
        <taxon>Nematoda</taxon>
        <taxon>Chromadorea</taxon>
        <taxon>Rhabditida</taxon>
        <taxon>Spirurina</taxon>
        <taxon>Oxyuridomorpha</taxon>
        <taxon>Oxyuroidea</taxon>
        <taxon>Oxyuridae</taxon>
        <taxon>Syphacia</taxon>
    </lineage>
</organism>
<feature type="region of interest" description="Disordered" evidence="4">
    <location>
        <begin position="488"/>
        <end position="563"/>
    </location>
</feature>
<evidence type="ECO:0000256" key="4">
    <source>
        <dbReference type="SAM" id="MobiDB-lite"/>
    </source>
</evidence>
<proteinExistence type="predicted"/>
<name>A0A0N5ATS0_9BILA</name>
<dbReference type="WBParaSite" id="SMUV_0000823701-mRNA-1">
    <property type="protein sequence ID" value="SMUV_0000823701-mRNA-1"/>
    <property type="gene ID" value="SMUV_0000823701"/>
</dbReference>
<dbReference type="PANTHER" id="PTHR15574:SF43">
    <property type="entry name" value="DDB1- AND CUL4-ASSOCIATED FACTOR 5"/>
    <property type="match status" value="1"/>
</dbReference>
<dbReference type="GO" id="GO:0045717">
    <property type="term" value="P:negative regulation of fatty acid biosynthetic process"/>
    <property type="evidence" value="ECO:0007669"/>
    <property type="project" value="TreeGrafter"/>
</dbReference>
<feature type="repeat" description="WD" evidence="3">
    <location>
        <begin position="56"/>
        <end position="89"/>
    </location>
</feature>
<dbReference type="SUPFAM" id="SSF50978">
    <property type="entry name" value="WD40 repeat-like"/>
    <property type="match status" value="1"/>
</dbReference>